<dbReference type="InterPro" id="IPR020904">
    <property type="entry name" value="Sc_DH/Rdtase_CS"/>
</dbReference>
<dbReference type="OrthoDB" id="9795647at2"/>
<protein>
    <submittedName>
        <fullName evidence="2">Short-chain alcohol dehydrogenase</fullName>
    </submittedName>
</protein>
<dbReference type="PROSITE" id="PS00061">
    <property type="entry name" value="ADH_SHORT"/>
    <property type="match status" value="1"/>
</dbReference>
<sequence length="255" mass="25379">MNIGPDTPAVVVGGASGLGAAVARHLAQSGAPVGILDLDAGGARAVADEIGGHGAAADVTDPDSLATALAALRKAQGQERILICCAGIAPAAKTVSRGAPHDAALFARVLSVNVAGTFNAASQSAAGMTQASPMGPDGERGVIVLTSSIAAYEGQMGQVAYGASKGAVAAMVLPMARDLASHGIRVMAIAPGVFATPMVTGFPQEVQDALAETSEFPRRLGAPHEFAELATSIVGNSMLNGSVIRLDAATRMTSK</sequence>
<proteinExistence type="predicted"/>
<organism evidence="2 3">
    <name type="scientific">Salipiger abyssi</name>
    <dbReference type="NCBI Taxonomy" id="1250539"/>
    <lineage>
        <taxon>Bacteria</taxon>
        <taxon>Pseudomonadati</taxon>
        <taxon>Pseudomonadota</taxon>
        <taxon>Alphaproteobacteria</taxon>
        <taxon>Rhodobacterales</taxon>
        <taxon>Roseobacteraceae</taxon>
        <taxon>Salipiger</taxon>
    </lineage>
</organism>
<reference evidence="2 3" key="1">
    <citation type="submission" date="2016-04" db="EMBL/GenBank/DDBJ databases">
        <title>Deep-sea bacteria in the southern Pacific.</title>
        <authorList>
            <person name="Tang K."/>
        </authorList>
    </citation>
    <scope>NUCLEOTIDE SEQUENCE [LARGE SCALE GENOMIC DNA]</scope>
    <source>
        <strain evidence="2 3">JLT2014</strain>
    </source>
</reference>
<dbReference type="SUPFAM" id="SSF51735">
    <property type="entry name" value="NAD(P)-binding Rossmann-fold domains"/>
    <property type="match status" value="1"/>
</dbReference>
<dbReference type="AlphaFoldDB" id="A0A1P8UP73"/>
<dbReference type="PANTHER" id="PTHR43658">
    <property type="entry name" value="SHORT-CHAIN DEHYDROGENASE/REDUCTASE"/>
    <property type="match status" value="1"/>
</dbReference>
<evidence type="ECO:0000313" key="3">
    <source>
        <dbReference type="Proteomes" id="UP000187059"/>
    </source>
</evidence>
<dbReference type="Pfam" id="PF00106">
    <property type="entry name" value="adh_short"/>
    <property type="match status" value="1"/>
</dbReference>
<dbReference type="InterPro" id="IPR036291">
    <property type="entry name" value="NAD(P)-bd_dom_sf"/>
</dbReference>
<dbReference type="PANTHER" id="PTHR43658:SF8">
    <property type="entry name" value="17-BETA-HYDROXYSTEROID DEHYDROGENASE 14-RELATED"/>
    <property type="match status" value="1"/>
</dbReference>
<dbReference type="STRING" id="1250539.Ga0080574_TMP831"/>
<accession>A0A1P8UP73</accession>
<dbReference type="InterPro" id="IPR002347">
    <property type="entry name" value="SDR_fam"/>
</dbReference>
<gene>
    <name evidence="2" type="ORF">Ga0080574_TMP831</name>
</gene>
<dbReference type="EMBL" id="CP015093">
    <property type="protein sequence ID" value="APZ51165.1"/>
    <property type="molecule type" value="Genomic_DNA"/>
</dbReference>
<evidence type="ECO:0000313" key="2">
    <source>
        <dbReference type="EMBL" id="APZ51165.1"/>
    </source>
</evidence>
<evidence type="ECO:0000256" key="1">
    <source>
        <dbReference type="ARBA" id="ARBA00023002"/>
    </source>
</evidence>
<dbReference type="PRINTS" id="PR00081">
    <property type="entry name" value="GDHRDH"/>
</dbReference>
<name>A0A1P8UP73_9RHOB</name>
<keyword evidence="3" id="KW-1185">Reference proteome</keyword>
<dbReference type="Proteomes" id="UP000187059">
    <property type="component" value="Chromosome"/>
</dbReference>
<dbReference type="KEGG" id="paby:Ga0080574_TMP831"/>
<dbReference type="Gene3D" id="3.40.50.720">
    <property type="entry name" value="NAD(P)-binding Rossmann-like Domain"/>
    <property type="match status" value="1"/>
</dbReference>
<dbReference type="RefSeq" id="WP_076695474.1">
    <property type="nucleotide sequence ID" value="NZ_CP015093.1"/>
</dbReference>
<dbReference type="GO" id="GO:0016491">
    <property type="term" value="F:oxidoreductase activity"/>
    <property type="evidence" value="ECO:0007669"/>
    <property type="project" value="UniProtKB-KW"/>
</dbReference>
<keyword evidence="1" id="KW-0560">Oxidoreductase</keyword>